<dbReference type="Proteomes" id="UP000006039">
    <property type="component" value="Unassembled WGS sequence"/>
</dbReference>
<reference evidence="3" key="3">
    <citation type="submission" date="2010-09" db="EMBL/GenBank/DDBJ databases">
        <title>Annotation of Gaeumannomyces graminis var. tritici R3-111a-1.</title>
        <authorList>
            <consortium name="The Broad Institute Genome Sequencing Platform"/>
            <person name="Ma L.-J."/>
            <person name="Dead R."/>
            <person name="Young S.K."/>
            <person name="Zeng Q."/>
            <person name="Gargeya S."/>
            <person name="Fitzgerald M."/>
            <person name="Haas B."/>
            <person name="Abouelleil A."/>
            <person name="Alvarado L."/>
            <person name="Arachchi H.M."/>
            <person name="Berlin A."/>
            <person name="Brown A."/>
            <person name="Chapman S.B."/>
            <person name="Chen Z."/>
            <person name="Dunbar C."/>
            <person name="Freedman E."/>
            <person name="Gearin G."/>
            <person name="Gellesch M."/>
            <person name="Goldberg J."/>
            <person name="Griggs A."/>
            <person name="Gujja S."/>
            <person name="Heiman D."/>
            <person name="Howarth C."/>
            <person name="Larson L."/>
            <person name="Lui A."/>
            <person name="MacDonald P.J.P."/>
            <person name="Mehta T."/>
            <person name="Montmayeur A."/>
            <person name="Murphy C."/>
            <person name="Neiman D."/>
            <person name="Pearson M."/>
            <person name="Priest M."/>
            <person name="Roberts A."/>
            <person name="Saif S."/>
            <person name="Shea T."/>
            <person name="Shenoy N."/>
            <person name="Sisk P."/>
            <person name="Stolte C."/>
            <person name="Sykes S."/>
            <person name="Yandava C."/>
            <person name="Wortman J."/>
            <person name="Nusbaum C."/>
            <person name="Birren B."/>
        </authorList>
    </citation>
    <scope>NUCLEOTIDE SEQUENCE</scope>
    <source>
        <strain evidence="3">R3-111a-1</strain>
    </source>
</reference>
<evidence type="ECO:0000313" key="4">
    <source>
        <dbReference type="EnsemblFungi" id="EJT68774"/>
    </source>
</evidence>
<dbReference type="GeneID" id="20354109"/>
<feature type="signal peptide" evidence="2">
    <location>
        <begin position="1"/>
        <end position="21"/>
    </location>
</feature>
<dbReference type="EMBL" id="GL385422">
    <property type="protein sequence ID" value="EJT68774.1"/>
    <property type="molecule type" value="Genomic_DNA"/>
</dbReference>
<keyword evidence="5" id="KW-1185">Reference proteome</keyword>
<dbReference type="HOGENOM" id="CLU_1266951_0_0_1"/>
<accession>J3PJG9</accession>
<name>J3PJG9_GAET3</name>
<evidence type="ECO:0000313" key="3">
    <source>
        <dbReference type="EMBL" id="EJT68774.1"/>
    </source>
</evidence>
<evidence type="ECO:0000256" key="2">
    <source>
        <dbReference type="SAM" id="SignalP"/>
    </source>
</evidence>
<dbReference type="VEuPathDB" id="FungiDB:GGTG_13651"/>
<reference evidence="5" key="1">
    <citation type="submission" date="2010-07" db="EMBL/GenBank/DDBJ databases">
        <title>The genome sequence of Gaeumannomyces graminis var. tritici strain R3-111a-1.</title>
        <authorList>
            <consortium name="The Broad Institute Genome Sequencing Platform"/>
            <person name="Ma L.-J."/>
            <person name="Dead R."/>
            <person name="Young S."/>
            <person name="Zeng Q."/>
            <person name="Koehrsen M."/>
            <person name="Alvarado L."/>
            <person name="Berlin A."/>
            <person name="Chapman S.B."/>
            <person name="Chen Z."/>
            <person name="Freedman E."/>
            <person name="Gellesch M."/>
            <person name="Goldberg J."/>
            <person name="Griggs A."/>
            <person name="Gujja S."/>
            <person name="Heilman E.R."/>
            <person name="Heiman D."/>
            <person name="Hepburn T."/>
            <person name="Howarth C."/>
            <person name="Jen D."/>
            <person name="Larson L."/>
            <person name="Mehta T."/>
            <person name="Neiman D."/>
            <person name="Pearson M."/>
            <person name="Roberts A."/>
            <person name="Saif S."/>
            <person name="Shea T."/>
            <person name="Shenoy N."/>
            <person name="Sisk P."/>
            <person name="Stolte C."/>
            <person name="Sykes S."/>
            <person name="Walk T."/>
            <person name="White J."/>
            <person name="Yandava C."/>
            <person name="Haas B."/>
            <person name="Nusbaum C."/>
            <person name="Birren B."/>
        </authorList>
    </citation>
    <scope>NUCLEOTIDE SEQUENCE [LARGE SCALE GENOMIC DNA]</scope>
    <source>
        <strain evidence="5">R3-111a-1</strain>
    </source>
</reference>
<dbReference type="EnsemblFungi" id="EJT68774">
    <property type="protein sequence ID" value="EJT68774"/>
    <property type="gene ID" value="GGTG_13651"/>
</dbReference>
<feature type="compositionally biased region" description="Acidic residues" evidence="1">
    <location>
        <begin position="67"/>
        <end position="77"/>
    </location>
</feature>
<reference evidence="4" key="5">
    <citation type="submission" date="2018-04" db="UniProtKB">
        <authorList>
            <consortium name="EnsemblFungi"/>
        </authorList>
    </citation>
    <scope>IDENTIFICATION</scope>
    <source>
        <strain evidence="4">R3-111a-1</strain>
    </source>
</reference>
<reference evidence="4" key="4">
    <citation type="journal article" date="2015" name="G3 (Bethesda)">
        <title>Genome sequences of three phytopathogenic species of the Magnaporthaceae family of fungi.</title>
        <authorList>
            <person name="Okagaki L.H."/>
            <person name="Nunes C.C."/>
            <person name="Sailsbery J."/>
            <person name="Clay B."/>
            <person name="Brown D."/>
            <person name="John T."/>
            <person name="Oh Y."/>
            <person name="Young N."/>
            <person name="Fitzgerald M."/>
            <person name="Haas B.J."/>
            <person name="Zeng Q."/>
            <person name="Young S."/>
            <person name="Adiconis X."/>
            <person name="Fan L."/>
            <person name="Levin J.Z."/>
            <person name="Mitchell T.K."/>
            <person name="Okubara P.A."/>
            <person name="Farman M.L."/>
            <person name="Kohn L.M."/>
            <person name="Birren B."/>
            <person name="Ma L.-J."/>
            <person name="Dean R.A."/>
        </authorList>
    </citation>
    <scope>NUCLEOTIDE SEQUENCE</scope>
    <source>
        <strain evidence="4">R3-111a-1</strain>
    </source>
</reference>
<dbReference type="RefSeq" id="XP_009229832.1">
    <property type="nucleotide sequence ID" value="XM_009231568.1"/>
</dbReference>
<feature type="region of interest" description="Disordered" evidence="1">
    <location>
        <begin position="44"/>
        <end position="77"/>
    </location>
</feature>
<feature type="compositionally biased region" description="Acidic residues" evidence="1">
    <location>
        <begin position="160"/>
        <end position="175"/>
    </location>
</feature>
<sequence length="218" mass="23928">MHYNNFLRLMALAAATAPVLALPTGGEAGVAALEARDPQLAGLSRLPNFKNPFKGMGRKKTSKREVDEEADEEADEAATLDEDAIELVARRLTTNYGLPPNNGMPFVGPERTKLPKLPKRNVDEEAELVARQLTGLSRLPNFKNPFKGMGRKKTSKRDIDEEADESAAMDEAATMDEEAELVARQLTGLSRLPNLGHLRHPLGGKKTSKREVDEEAEE</sequence>
<feature type="chain" id="PRO_5015095463" evidence="2">
    <location>
        <begin position="22"/>
        <end position="218"/>
    </location>
</feature>
<keyword evidence="2" id="KW-0732">Signal</keyword>
<reference evidence="3" key="2">
    <citation type="submission" date="2010-07" db="EMBL/GenBank/DDBJ databases">
        <authorList>
            <consortium name="The Broad Institute Genome Sequencing Platform"/>
            <consortium name="Broad Institute Genome Sequencing Center for Infectious Disease"/>
            <person name="Ma L.-J."/>
            <person name="Dead R."/>
            <person name="Young S."/>
            <person name="Zeng Q."/>
            <person name="Koehrsen M."/>
            <person name="Alvarado L."/>
            <person name="Berlin A."/>
            <person name="Chapman S.B."/>
            <person name="Chen Z."/>
            <person name="Freedman E."/>
            <person name="Gellesch M."/>
            <person name="Goldberg J."/>
            <person name="Griggs A."/>
            <person name="Gujja S."/>
            <person name="Heilman E.R."/>
            <person name="Heiman D."/>
            <person name="Hepburn T."/>
            <person name="Howarth C."/>
            <person name="Jen D."/>
            <person name="Larson L."/>
            <person name="Mehta T."/>
            <person name="Neiman D."/>
            <person name="Pearson M."/>
            <person name="Roberts A."/>
            <person name="Saif S."/>
            <person name="Shea T."/>
            <person name="Shenoy N."/>
            <person name="Sisk P."/>
            <person name="Stolte C."/>
            <person name="Sykes S."/>
            <person name="Walk T."/>
            <person name="White J."/>
            <person name="Yandava C."/>
            <person name="Haas B."/>
            <person name="Nusbaum C."/>
            <person name="Birren B."/>
        </authorList>
    </citation>
    <scope>NUCLEOTIDE SEQUENCE</scope>
    <source>
        <strain evidence="3">R3-111a-1</strain>
    </source>
</reference>
<proteinExistence type="predicted"/>
<dbReference type="AlphaFoldDB" id="J3PJG9"/>
<feature type="region of interest" description="Disordered" evidence="1">
    <location>
        <begin position="187"/>
        <end position="218"/>
    </location>
</feature>
<evidence type="ECO:0000313" key="5">
    <source>
        <dbReference type="Proteomes" id="UP000006039"/>
    </source>
</evidence>
<feature type="compositionally biased region" description="Basic residues" evidence="1">
    <location>
        <begin position="197"/>
        <end position="208"/>
    </location>
</feature>
<feature type="region of interest" description="Disordered" evidence="1">
    <location>
        <begin position="140"/>
        <end position="175"/>
    </location>
</feature>
<gene>
    <name evidence="4" type="primary">20354109</name>
    <name evidence="3" type="ORF">GGTG_13651</name>
</gene>
<protein>
    <submittedName>
        <fullName evidence="3 4">Uncharacterized protein</fullName>
    </submittedName>
</protein>
<organism evidence="3">
    <name type="scientific">Gaeumannomyces tritici (strain R3-111a-1)</name>
    <name type="common">Wheat and barley take-all root rot fungus</name>
    <name type="synonym">Gaeumannomyces graminis var. tritici</name>
    <dbReference type="NCBI Taxonomy" id="644352"/>
    <lineage>
        <taxon>Eukaryota</taxon>
        <taxon>Fungi</taxon>
        <taxon>Dikarya</taxon>
        <taxon>Ascomycota</taxon>
        <taxon>Pezizomycotina</taxon>
        <taxon>Sordariomycetes</taxon>
        <taxon>Sordariomycetidae</taxon>
        <taxon>Magnaporthales</taxon>
        <taxon>Magnaporthaceae</taxon>
        <taxon>Gaeumannomyces</taxon>
    </lineage>
</organism>
<dbReference type="eggNOG" id="ENOG502R747">
    <property type="taxonomic scope" value="Eukaryota"/>
</dbReference>
<evidence type="ECO:0000256" key="1">
    <source>
        <dbReference type="SAM" id="MobiDB-lite"/>
    </source>
</evidence>